<feature type="domain" description="TiaS C-terminal zinc ribbon" evidence="10">
    <location>
        <begin position="433"/>
        <end position="473"/>
    </location>
</feature>
<evidence type="ECO:0000259" key="9">
    <source>
        <dbReference type="Pfam" id="PF22641"/>
    </source>
</evidence>
<evidence type="ECO:0000313" key="12">
    <source>
        <dbReference type="Proteomes" id="UP001596296"/>
    </source>
</evidence>
<feature type="domain" description="TiaS FLD" evidence="8">
    <location>
        <begin position="164"/>
        <end position="278"/>
    </location>
</feature>
<dbReference type="Proteomes" id="UP001596296">
    <property type="component" value="Unassembled WGS sequence"/>
</dbReference>
<organism evidence="11 12">
    <name type="scientific">Halopenitus salinus</name>
    <dbReference type="NCBI Taxonomy" id="1198295"/>
    <lineage>
        <taxon>Archaea</taxon>
        <taxon>Methanobacteriati</taxon>
        <taxon>Methanobacteriota</taxon>
        <taxon>Stenosarchaea group</taxon>
        <taxon>Halobacteria</taxon>
        <taxon>Halobacteriales</taxon>
        <taxon>Haloferacaceae</taxon>
        <taxon>Halopenitus</taxon>
    </lineage>
</organism>
<keyword evidence="1 6" id="KW-0963">Cytoplasm</keyword>
<evidence type="ECO:0000256" key="2">
    <source>
        <dbReference type="ARBA" id="ARBA00022598"/>
    </source>
</evidence>
<name>A0ABD5UY69_9EURY</name>
<comment type="catalytic activity">
    <reaction evidence="6">
        <text>cytidine(34) in tRNA(Ile2) + agmatine + ATP + H2O = 2-agmatinylcytidine(34) in tRNA(Ile2) + AMP + 2 phosphate + 2 H(+)</text>
        <dbReference type="Rhea" id="RHEA:43608"/>
        <dbReference type="Rhea" id="RHEA-COMP:10625"/>
        <dbReference type="Rhea" id="RHEA-COMP:10626"/>
        <dbReference type="ChEBI" id="CHEBI:15377"/>
        <dbReference type="ChEBI" id="CHEBI:15378"/>
        <dbReference type="ChEBI" id="CHEBI:30616"/>
        <dbReference type="ChEBI" id="CHEBI:43474"/>
        <dbReference type="ChEBI" id="CHEBI:58145"/>
        <dbReference type="ChEBI" id="CHEBI:82748"/>
        <dbReference type="ChEBI" id="CHEBI:83545"/>
        <dbReference type="ChEBI" id="CHEBI:456215"/>
        <dbReference type="EC" id="6.3.4.22"/>
    </reaction>
</comment>
<evidence type="ECO:0000259" key="8">
    <source>
        <dbReference type="Pfam" id="PF08489"/>
    </source>
</evidence>
<dbReference type="EC" id="6.3.4.22" evidence="6"/>
<sequence>MTIVGVDDTDSRSLGMCTTYLATRLAERIREHGGTVERRLLIRLNPAIEHKTRGNAALALHTDMPAADAFALAREEIDARSIGDDPRTSPGVVVADVAVADAGTIGPSEEGRSADERRGIPPAVAEFAEDALRRRHDLDDALSLIDSHGMFHAGFAAEGCDTEGRGRIGALAAVGAFAAFEEWTHEHIAYREFDRCGTPRSVDVDSVLEAADSAYPTVWDTADRDAGTAVCVPNAPGPILYGIRGDDPEACRAVADRIDSEPVDRSATFLTNQGTDAHLASGSIGSLRDGAGYRVDCVVCSPPETRRGGHVFLEVTSPRLADRLRPDSPEFDPSLLESVTSPPADERLLAAAFEPTKRFRDRVRNLRVGDRLTVCGEVSRRERGREAPSDSDRPSDESGRSTNGLARSTDGPDRTIKLEKFALRDPVRTERVNPTCPSCGRSMASAGRDQGYRCRDCGTHADERDRRRIDRDLKPGWYEVPPCARRHVAKPLVRGGFDASIHPER</sequence>
<comment type="subcellular location">
    <subcellularLocation>
        <location evidence="6">Cytoplasm</location>
    </subcellularLocation>
</comment>
<evidence type="ECO:0000256" key="1">
    <source>
        <dbReference type="ARBA" id="ARBA00022490"/>
    </source>
</evidence>
<accession>A0ABD5UY69</accession>
<protein>
    <recommendedName>
        <fullName evidence="6">tRNA(Ile2) 2-agmatinylcytidine synthetase TiaS</fullName>
        <shortName evidence="6">tRNA(Ile2)-agm2C synthetase</shortName>
        <ecNumber evidence="6">6.3.4.22</ecNumber>
    </recommendedName>
    <alternativeName>
        <fullName evidence="6">tRNA(Ile2) agmatidine synthetase</fullName>
    </alternativeName>
</protein>
<evidence type="ECO:0000256" key="4">
    <source>
        <dbReference type="ARBA" id="ARBA00022741"/>
    </source>
</evidence>
<dbReference type="Gene3D" id="3.30.70.2200">
    <property type="match status" value="1"/>
</dbReference>
<evidence type="ECO:0000256" key="3">
    <source>
        <dbReference type="ARBA" id="ARBA00022694"/>
    </source>
</evidence>
<dbReference type="PANTHER" id="PTHR40705:SF1">
    <property type="entry name" value="TRNA(ILE2) 2-AGMATINYLCYTIDINE SYNTHETASE TIAS"/>
    <property type="match status" value="1"/>
</dbReference>
<dbReference type="InterPro" id="IPR055394">
    <property type="entry name" value="Zn_ribbon_TiaS"/>
</dbReference>
<dbReference type="Gene3D" id="3.90.600.20">
    <property type="match status" value="1"/>
</dbReference>
<comment type="similarity">
    <text evidence="6">Belongs to the TiaS family.</text>
</comment>
<dbReference type="Pfam" id="PF23783">
    <property type="entry name" value="Zn_ribbon_TiaS"/>
    <property type="match status" value="1"/>
</dbReference>
<keyword evidence="12" id="KW-1185">Reference proteome</keyword>
<dbReference type="HAMAP" id="MF_01892">
    <property type="entry name" value="tRNA_Ile2_agm2C_synt"/>
    <property type="match status" value="1"/>
</dbReference>
<dbReference type="RefSeq" id="WP_379742177.1">
    <property type="nucleotide sequence ID" value="NZ_JBHSVN010000001.1"/>
</dbReference>
<keyword evidence="5 6" id="KW-0067">ATP-binding</keyword>
<feature type="domain" description="TiaS-like TCKD" evidence="9">
    <location>
        <begin position="3"/>
        <end position="61"/>
    </location>
</feature>
<dbReference type="PANTHER" id="PTHR40705">
    <property type="entry name" value="TRNA(ILE2) 2-AGMATINYLCYTIDINE SYNTHETASE TIAS"/>
    <property type="match status" value="1"/>
</dbReference>
<dbReference type="GO" id="GO:0016879">
    <property type="term" value="F:ligase activity, forming carbon-nitrogen bonds"/>
    <property type="evidence" value="ECO:0007669"/>
    <property type="project" value="UniProtKB-UniRule"/>
</dbReference>
<evidence type="ECO:0000313" key="11">
    <source>
        <dbReference type="EMBL" id="MFC6892287.1"/>
    </source>
</evidence>
<dbReference type="Pfam" id="PF08489">
    <property type="entry name" value="TiaS_FLD"/>
    <property type="match status" value="1"/>
</dbReference>
<dbReference type="EMBL" id="JBHSXL010000006">
    <property type="protein sequence ID" value="MFC6892287.1"/>
    <property type="molecule type" value="Genomic_DNA"/>
</dbReference>
<evidence type="ECO:0000259" key="10">
    <source>
        <dbReference type="Pfam" id="PF23783"/>
    </source>
</evidence>
<keyword evidence="4 6" id="KW-0547">Nucleotide-binding</keyword>
<keyword evidence="2 6" id="KW-0436">Ligase</keyword>
<feature type="region of interest" description="Disordered" evidence="7">
    <location>
        <begin position="379"/>
        <end position="413"/>
    </location>
</feature>
<evidence type="ECO:0000256" key="6">
    <source>
        <dbReference type="HAMAP-Rule" id="MF_01892"/>
    </source>
</evidence>
<dbReference type="Pfam" id="PF22641">
    <property type="entry name" value="TiaS_TCKD"/>
    <property type="match status" value="1"/>
</dbReference>
<dbReference type="AlphaFoldDB" id="A0ABD5UY69"/>
<dbReference type="InterPro" id="IPR053870">
    <property type="entry name" value="TiaS-like_TCKD"/>
</dbReference>
<dbReference type="GO" id="GO:0002101">
    <property type="term" value="P:tRNA wobble cytosine modification"/>
    <property type="evidence" value="ECO:0007669"/>
    <property type="project" value="UniProtKB-UniRule"/>
</dbReference>
<comment type="caution">
    <text evidence="11">The sequence shown here is derived from an EMBL/GenBank/DDBJ whole genome shotgun (WGS) entry which is preliminary data.</text>
</comment>
<dbReference type="InterPro" id="IPR024913">
    <property type="entry name" value="tRNA_Ile2__agm2C_synt"/>
</dbReference>
<gene>
    <name evidence="6" type="primary">tiaS</name>
    <name evidence="11" type="ORF">ACFQE9_06650</name>
</gene>
<dbReference type="InterPro" id="IPR013696">
    <property type="entry name" value="TiaS_FLD"/>
</dbReference>
<comment type="function">
    <text evidence="6">ATP-dependent agmatine transferase that catalyzes the formation of 2-agmatinylcytidine (agm2C) at the wobble position (C34) of tRNA(Ile2), converting the codon specificity from AUG to AUA.</text>
</comment>
<evidence type="ECO:0000256" key="7">
    <source>
        <dbReference type="SAM" id="MobiDB-lite"/>
    </source>
</evidence>
<feature type="compositionally biased region" description="Basic and acidic residues" evidence="7">
    <location>
        <begin position="379"/>
        <end position="399"/>
    </location>
</feature>
<reference evidence="11 12" key="1">
    <citation type="journal article" date="2019" name="Int. J. Syst. Evol. Microbiol.">
        <title>The Global Catalogue of Microorganisms (GCM) 10K type strain sequencing project: providing services to taxonomists for standard genome sequencing and annotation.</title>
        <authorList>
            <consortium name="The Broad Institute Genomics Platform"/>
            <consortium name="The Broad Institute Genome Sequencing Center for Infectious Disease"/>
            <person name="Wu L."/>
            <person name="Ma J."/>
        </authorList>
    </citation>
    <scope>NUCLEOTIDE SEQUENCE [LARGE SCALE GENOMIC DNA]</scope>
    <source>
        <strain evidence="11 12">SKJ47</strain>
    </source>
</reference>
<dbReference type="GO" id="GO:0005524">
    <property type="term" value="F:ATP binding"/>
    <property type="evidence" value="ECO:0007669"/>
    <property type="project" value="UniProtKB-KW"/>
</dbReference>
<dbReference type="Gene3D" id="2.40.50.1010">
    <property type="match status" value="1"/>
</dbReference>
<keyword evidence="3 6" id="KW-0819">tRNA processing</keyword>
<dbReference type="GO" id="GO:0005737">
    <property type="term" value="C:cytoplasm"/>
    <property type="evidence" value="ECO:0007669"/>
    <property type="project" value="UniProtKB-SubCell"/>
</dbReference>
<proteinExistence type="inferred from homology"/>
<feature type="region of interest" description="Disordered" evidence="7">
    <location>
        <begin position="323"/>
        <end position="342"/>
    </location>
</feature>
<evidence type="ECO:0000256" key="5">
    <source>
        <dbReference type="ARBA" id="ARBA00022840"/>
    </source>
</evidence>